<evidence type="ECO:0000259" key="5">
    <source>
        <dbReference type="PROSITE" id="PS51192"/>
    </source>
</evidence>
<dbReference type="SUPFAM" id="SSF52540">
    <property type="entry name" value="P-loop containing nucleoside triphosphate hydrolases"/>
    <property type="match status" value="2"/>
</dbReference>
<evidence type="ECO:0000256" key="4">
    <source>
        <dbReference type="SAM" id="MobiDB-lite"/>
    </source>
</evidence>
<evidence type="ECO:0000256" key="1">
    <source>
        <dbReference type="ARBA" id="ARBA00022741"/>
    </source>
</evidence>
<dbReference type="PROSITE" id="PS51194">
    <property type="entry name" value="HELICASE_CTER"/>
    <property type="match status" value="1"/>
</dbReference>
<dbReference type="GO" id="GO:0008094">
    <property type="term" value="F:ATP-dependent activity, acting on DNA"/>
    <property type="evidence" value="ECO:0007669"/>
    <property type="project" value="TreeGrafter"/>
</dbReference>
<reference evidence="7 8" key="1">
    <citation type="submission" date="2016-07" db="EMBL/GenBank/DDBJ databases">
        <title>Multiple horizontal gene transfer events from other fungi enriched the ability of initially mycotrophic Trichoderma (Ascomycota) to feed on dead plant biomass.</title>
        <authorList>
            <consortium name="DOE Joint Genome Institute"/>
            <person name="Aerts A."/>
            <person name="Atanasova L."/>
            <person name="Chenthamara K."/>
            <person name="Zhang J."/>
            <person name="Grujic M."/>
            <person name="Henrissat B."/>
            <person name="Kuo A."/>
            <person name="Salamov A."/>
            <person name="Lipzen A."/>
            <person name="Labutti K."/>
            <person name="Barry K."/>
            <person name="Miao Y."/>
            <person name="Rahimi M.J."/>
            <person name="Shen Q."/>
            <person name="Grigoriev I.V."/>
            <person name="Kubicek C.P."/>
            <person name="Druzhinina I.S."/>
        </authorList>
    </citation>
    <scope>NUCLEOTIDE SEQUENCE [LARGE SCALE GENOMIC DNA]</scope>
    <source>
        <strain evidence="7 8">CBS 226.95</strain>
    </source>
</reference>
<dbReference type="Proteomes" id="UP000241690">
    <property type="component" value="Unassembled WGS sequence"/>
</dbReference>
<feature type="domain" description="Helicase ATP-binding" evidence="5">
    <location>
        <begin position="351"/>
        <end position="530"/>
    </location>
</feature>
<dbReference type="SMART" id="SM00487">
    <property type="entry name" value="DEXDc"/>
    <property type="match status" value="1"/>
</dbReference>
<evidence type="ECO:0008006" key="9">
    <source>
        <dbReference type="Google" id="ProtNLM"/>
    </source>
</evidence>
<dbReference type="Pfam" id="PF00176">
    <property type="entry name" value="SNF2-rel_dom"/>
    <property type="match status" value="1"/>
</dbReference>
<keyword evidence="3" id="KW-0067">ATP-binding</keyword>
<dbReference type="InterPro" id="IPR001650">
    <property type="entry name" value="Helicase_C-like"/>
</dbReference>
<dbReference type="SMART" id="SM00490">
    <property type="entry name" value="HELICc"/>
    <property type="match status" value="1"/>
</dbReference>
<feature type="compositionally biased region" description="Low complexity" evidence="4">
    <location>
        <begin position="33"/>
        <end position="49"/>
    </location>
</feature>
<dbReference type="Gene3D" id="3.40.50.300">
    <property type="entry name" value="P-loop containing nucleotide triphosphate hydrolases"/>
    <property type="match status" value="1"/>
</dbReference>
<dbReference type="GO" id="GO:0016787">
    <property type="term" value="F:hydrolase activity"/>
    <property type="evidence" value="ECO:0007669"/>
    <property type="project" value="UniProtKB-KW"/>
</dbReference>
<dbReference type="InterPro" id="IPR049730">
    <property type="entry name" value="SNF2/RAD54-like_C"/>
</dbReference>
<proteinExistence type="predicted"/>
<evidence type="ECO:0000256" key="2">
    <source>
        <dbReference type="ARBA" id="ARBA00022801"/>
    </source>
</evidence>
<dbReference type="AlphaFoldDB" id="A0A2T4ASA9"/>
<dbReference type="InterPro" id="IPR000330">
    <property type="entry name" value="SNF2_N"/>
</dbReference>
<evidence type="ECO:0000313" key="7">
    <source>
        <dbReference type="EMBL" id="PTB59828.1"/>
    </source>
</evidence>
<evidence type="ECO:0000256" key="3">
    <source>
        <dbReference type="ARBA" id="ARBA00022840"/>
    </source>
</evidence>
<name>A0A2T4ASA9_TRIHA</name>
<accession>A0A2T4ASA9</accession>
<keyword evidence="1" id="KW-0547">Nucleotide-binding</keyword>
<dbReference type="STRING" id="983964.A0A2T4ASA9"/>
<sequence>MPQTATKRRRLNPPEGPGGNQHMQAEDIWANSIITQSTQNTPPTSSSISENNPEIPPLLLLADKLREQTVPTSLSCNASDTVDPEAQTDDPRAQQSSYSSSKEIVCFGEIVGILSKCGSSPSVPSADGTSFRAKFKSCEKFVSIDNDAITGTIDSDYTHLTDLLQNEAELDLQLTCTLDLSRSSGAGKRTSSSFYLHEIPCTISIIIYGPLEMLTDIGNFFQTCEIYLQDPSDCDRNVRYCNPHRLSSTNRNSCPWTSELKTHLKNLIEMKPISPLPELLDVLESSEKLPEAMQPDAIRTPLERHQRQALTFMHQRELGWALNGSRPDLWEYMGNNQRHCFVNHVSNAYQEEEPEDFSGGIIADPMGLGKTLTMISLVASAAQLHKLVMDDDDVVTSATTLIIVPPPLLGTWEEQLSEHVNPGSLTWCRHHGKTKLTETGSYNDISIVLTTYHTVSAEWKSHGEHSPSVLFSTRWRRVILDEAHFIRNSSSQLTVATCAIDAAARWAVTGTPIQNRLSDLTTLFSFLRVYPYSNRKQFDADITTYWKEGNTEEALKRLKRLASFLILRRRQNTIQLPLRRDLQCAVELTGTERAMYDEIRNKTVARIDDILYESSDDTRPVEYTNVLQQIEAMRMVCNLGLYYHARRGLRDLTQKNSESWASIAQQNFDFQGEMGGMQCRYCFAVADTSARLLNSTQSQQSLHLSKCLQLICSDCISKSQPIDCGHSPSCPFAPVYLNPTSLEETSLSFNHLEYVASLPQAVKFPPKITALVTQLKALPPGVKSVVFSTWRTTLDIVEAGLNQASIQCLRFDGTIPLKERQAVIDRFRQEATPSVLLLTLSCGAVGLTLTVASYAFIMEPHWNPTLEDQALARIYRLGQRNEVTTVRFYVRDSFEERVMDVQNSKRQMAAVLFASQDSTAGPSLTLLQNLRSLL</sequence>
<dbReference type="Gene3D" id="3.40.50.10810">
    <property type="entry name" value="Tandem AAA-ATPase domain"/>
    <property type="match status" value="1"/>
</dbReference>
<dbReference type="CDD" id="cd18008">
    <property type="entry name" value="DEXDc_SHPRH-like"/>
    <property type="match status" value="1"/>
</dbReference>
<dbReference type="GO" id="GO:0006281">
    <property type="term" value="P:DNA repair"/>
    <property type="evidence" value="ECO:0007669"/>
    <property type="project" value="TreeGrafter"/>
</dbReference>
<evidence type="ECO:0000259" key="6">
    <source>
        <dbReference type="PROSITE" id="PS51194"/>
    </source>
</evidence>
<dbReference type="InterPro" id="IPR038718">
    <property type="entry name" value="SNF2-like_sf"/>
</dbReference>
<dbReference type="GeneID" id="36620235"/>
<keyword evidence="8" id="KW-1185">Reference proteome</keyword>
<dbReference type="InterPro" id="IPR050628">
    <property type="entry name" value="SNF2_RAD54_helicase_TF"/>
</dbReference>
<feature type="region of interest" description="Disordered" evidence="4">
    <location>
        <begin position="71"/>
        <end position="98"/>
    </location>
</feature>
<feature type="domain" description="Helicase C-terminal" evidence="6">
    <location>
        <begin position="767"/>
        <end position="919"/>
    </location>
</feature>
<dbReference type="Pfam" id="PF00271">
    <property type="entry name" value="Helicase_C"/>
    <property type="match status" value="1"/>
</dbReference>
<dbReference type="PROSITE" id="PS51192">
    <property type="entry name" value="HELICASE_ATP_BIND_1"/>
    <property type="match status" value="1"/>
</dbReference>
<feature type="compositionally biased region" description="Polar residues" evidence="4">
    <location>
        <begin position="71"/>
        <end position="80"/>
    </location>
</feature>
<feature type="compositionally biased region" description="Basic residues" evidence="4">
    <location>
        <begin position="1"/>
        <end position="11"/>
    </location>
</feature>
<evidence type="ECO:0000313" key="8">
    <source>
        <dbReference type="Proteomes" id="UP000241690"/>
    </source>
</evidence>
<dbReference type="PANTHER" id="PTHR45626:SF22">
    <property type="entry name" value="DNA REPAIR PROTEIN RAD5"/>
    <property type="match status" value="1"/>
</dbReference>
<keyword evidence="2" id="KW-0378">Hydrolase</keyword>
<dbReference type="CDD" id="cd18793">
    <property type="entry name" value="SF2_C_SNF"/>
    <property type="match status" value="1"/>
</dbReference>
<dbReference type="PANTHER" id="PTHR45626">
    <property type="entry name" value="TRANSCRIPTION TERMINATION FACTOR 2-RELATED"/>
    <property type="match status" value="1"/>
</dbReference>
<dbReference type="GO" id="GO:0005634">
    <property type="term" value="C:nucleus"/>
    <property type="evidence" value="ECO:0007669"/>
    <property type="project" value="TreeGrafter"/>
</dbReference>
<dbReference type="InterPro" id="IPR014001">
    <property type="entry name" value="Helicase_ATP-bd"/>
</dbReference>
<dbReference type="RefSeq" id="XP_024779505.1">
    <property type="nucleotide sequence ID" value="XM_024911676.1"/>
</dbReference>
<dbReference type="EMBL" id="KZ679676">
    <property type="protein sequence ID" value="PTB59828.1"/>
    <property type="molecule type" value="Genomic_DNA"/>
</dbReference>
<feature type="region of interest" description="Disordered" evidence="4">
    <location>
        <begin position="1"/>
        <end position="54"/>
    </location>
</feature>
<dbReference type="InterPro" id="IPR027417">
    <property type="entry name" value="P-loop_NTPase"/>
</dbReference>
<organism evidence="7 8">
    <name type="scientific">Trichoderma harzianum CBS 226.95</name>
    <dbReference type="NCBI Taxonomy" id="983964"/>
    <lineage>
        <taxon>Eukaryota</taxon>
        <taxon>Fungi</taxon>
        <taxon>Dikarya</taxon>
        <taxon>Ascomycota</taxon>
        <taxon>Pezizomycotina</taxon>
        <taxon>Sordariomycetes</taxon>
        <taxon>Hypocreomycetidae</taxon>
        <taxon>Hypocreales</taxon>
        <taxon>Hypocreaceae</taxon>
        <taxon>Trichoderma</taxon>
    </lineage>
</organism>
<gene>
    <name evidence="7" type="ORF">M431DRAFT_108392</name>
</gene>
<protein>
    <recommendedName>
        <fullName evidence="9">Helicase ATP-binding domain-containing protein</fullName>
    </recommendedName>
</protein>
<dbReference type="GO" id="GO:0005524">
    <property type="term" value="F:ATP binding"/>
    <property type="evidence" value="ECO:0007669"/>
    <property type="project" value="UniProtKB-KW"/>
</dbReference>